<organism evidence="3 4">
    <name type="scientific">Bisgaard Taxon 45</name>
    <dbReference type="NCBI Taxonomy" id="304289"/>
    <lineage>
        <taxon>Bacteria</taxon>
        <taxon>Pseudomonadati</taxon>
        <taxon>Pseudomonadota</taxon>
        <taxon>Gammaproteobacteria</taxon>
        <taxon>Pasteurellales</taxon>
        <taxon>Pasteurellaceae</taxon>
    </lineage>
</organism>
<dbReference type="Gene3D" id="3.40.50.410">
    <property type="entry name" value="von Willebrand factor, type A domain"/>
    <property type="match status" value="1"/>
</dbReference>
<gene>
    <name evidence="3" type="ORF">O7M46_05475</name>
</gene>
<keyword evidence="2" id="KW-1133">Transmembrane helix</keyword>
<evidence type="ECO:0000313" key="3">
    <source>
        <dbReference type="EMBL" id="MDP9500402.1"/>
    </source>
</evidence>
<evidence type="ECO:0000256" key="2">
    <source>
        <dbReference type="SAM" id="Phobius"/>
    </source>
</evidence>
<evidence type="ECO:0000256" key="1">
    <source>
        <dbReference type="SAM" id="MobiDB-lite"/>
    </source>
</evidence>
<proteinExistence type="predicted"/>
<keyword evidence="2" id="KW-0472">Membrane</keyword>
<dbReference type="InterPro" id="IPR036465">
    <property type="entry name" value="vWFA_dom_sf"/>
</dbReference>
<evidence type="ECO:0008006" key="5">
    <source>
        <dbReference type="Google" id="ProtNLM"/>
    </source>
</evidence>
<dbReference type="Proteomes" id="UP001224083">
    <property type="component" value="Unassembled WGS sequence"/>
</dbReference>
<sequence>MQRLAFFTLQHIHQNGLNLLSRYAEIESILRRHLPPSTVDLFARPEVNADGSTVAWYTELQGQPHLLGKSQADQQQFAQIQPHIQQCLNVIHHLNQDLSAKGLLTPDQSTLLTQLVEGAKHNTVQVYMINNTPVMTGWGLGERIAEPVPVSAVPTKASRWYWWLLPFLLLLLGLLLWWFFWRTPLVEKAAIVPLAEPPKDTQPLKETPPVELPKVEPPSVEAPPEKVCRQKIIPAQAPQMVIVFNNASGMRYTIKEGIKKIDDFDRRLEREAVPRKEIDYMYRKPNRSTASKVAVNNILASIDPHIDIGLVELKSCLTRKPKTSAAVAHGVFSAQQRETLKQKINQMKVRENQVPGTPIYEGLEKALTMVDGVEREALILLITEGNGDCTLRDPCQLIKQEIQRRPKLKVNIVSINSPWNATDCLASLTGGHIFNREVNSELQLTELINQAVKSVQTAEICE</sequence>
<feature type="transmembrane region" description="Helical" evidence="2">
    <location>
        <begin position="160"/>
        <end position="181"/>
    </location>
</feature>
<protein>
    <recommendedName>
        <fullName evidence="5">VWFA domain-containing protein</fullName>
    </recommendedName>
</protein>
<keyword evidence="4" id="KW-1185">Reference proteome</keyword>
<comment type="caution">
    <text evidence="3">The sequence shown here is derived from an EMBL/GenBank/DDBJ whole genome shotgun (WGS) entry which is preliminary data.</text>
</comment>
<dbReference type="EMBL" id="JAQAHH010000006">
    <property type="protein sequence ID" value="MDP9500402.1"/>
    <property type="molecule type" value="Genomic_DNA"/>
</dbReference>
<dbReference type="SUPFAM" id="SSF53300">
    <property type="entry name" value="vWA-like"/>
    <property type="match status" value="1"/>
</dbReference>
<reference evidence="3 4" key="1">
    <citation type="submission" date="2022-12" db="EMBL/GenBank/DDBJ databases">
        <title>Genome sequence of Pasteurellaceae Bisgaard Taxon 45.</title>
        <authorList>
            <person name="Foggin C."/>
            <person name="Rosen L.E."/>
            <person name="Henton M."/>
            <person name="Buys A."/>
            <person name="Floyd T."/>
            <person name="Turner A.D."/>
            <person name="Tarbin J."/>
            <person name="Lloyd A.S."/>
            <person name="Chaitezvi C."/>
            <person name="Ellis R.J."/>
            <person name="Roberts H.C."/>
            <person name="Dastjerdi A."/>
            <person name="Nunez A."/>
            <person name="Van Vliet A.H."/>
            <person name="Steinbach F."/>
        </authorList>
    </citation>
    <scope>NUCLEOTIDE SEQUENCE [LARGE SCALE GENOMIC DNA]</scope>
    <source>
        <strain evidence="3 4">VF20HR</strain>
    </source>
</reference>
<feature type="region of interest" description="Disordered" evidence="1">
    <location>
        <begin position="197"/>
        <end position="222"/>
    </location>
</feature>
<evidence type="ECO:0000313" key="4">
    <source>
        <dbReference type="Proteomes" id="UP001224083"/>
    </source>
</evidence>
<name>A0ABT9KEC1_9PAST</name>
<accession>A0ABT9KEC1</accession>
<keyword evidence="2" id="KW-0812">Transmembrane</keyword>